<dbReference type="EMBL" id="RHFK02000001">
    <property type="protein sequence ID" value="TWW81087.1"/>
    <property type="molecule type" value="Genomic_DNA"/>
</dbReference>
<accession>A0A5C6PRT3</accession>
<feature type="region of interest" description="Disordered" evidence="1">
    <location>
        <begin position="20"/>
        <end position="74"/>
    </location>
</feature>
<feature type="compositionally biased region" description="Basic and acidic residues" evidence="1">
    <location>
        <begin position="62"/>
        <end position="74"/>
    </location>
</feature>
<reference evidence="2 3" key="1">
    <citation type="submission" date="2019-04" db="EMBL/GenBank/DDBJ databases">
        <title>Chromosome genome assembly for Takifugu flavidus.</title>
        <authorList>
            <person name="Xiao S."/>
        </authorList>
    </citation>
    <scope>NUCLEOTIDE SEQUENCE [LARGE SCALE GENOMIC DNA]</scope>
    <source>
        <strain evidence="2">HTHZ2018</strain>
        <tissue evidence="2">Muscle</tissue>
    </source>
</reference>
<sequence length="74" mass="7772">MVSHLGIYVVRKIRGSITEEEPLEKPPCSAVGKSGDHGNSEHAPAATMSLSSDDVSGTAELETSRKTTVEKCGT</sequence>
<keyword evidence="3" id="KW-1185">Reference proteome</keyword>
<comment type="caution">
    <text evidence="2">The sequence shown here is derived from an EMBL/GenBank/DDBJ whole genome shotgun (WGS) entry which is preliminary data.</text>
</comment>
<dbReference type="AlphaFoldDB" id="A0A5C6PRT3"/>
<evidence type="ECO:0000313" key="2">
    <source>
        <dbReference type="EMBL" id="TWW81087.1"/>
    </source>
</evidence>
<gene>
    <name evidence="2" type="ORF">D4764_01G0009020</name>
</gene>
<protein>
    <submittedName>
        <fullName evidence="2">Uncharacterized protein</fullName>
    </submittedName>
</protein>
<evidence type="ECO:0000313" key="3">
    <source>
        <dbReference type="Proteomes" id="UP000324091"/>
    </source>
</evidence>
<dbReference type="Proteomes" id="UP000324091">
    <property type="component" value="Chromosome 1"/>
</dbReference>
<proteinExistence type="predicted"/>
<name>A0A5C6PRT3_9TELE</name>
<organism evidence="2 3">
    <name type="scientific">Takifugu flavidus</name>
    <name type="common">sansaifugu</name>
    <dbReference type="NCBI Taxonomy" id="433684"/>
    <lineage>
        <taxon>Eukaryota</taxon>
        <taxon>Metazoa</taxon>
        <taxon>Chordata</taxon>
        <taxon>Craniata</taxon>
        <taxon>Vertebrata</taxon>
        <taxon>Euteleostomi</taxon>
        <taxon>Actinopterygii</taxon>
        <taxon>Neopterygii</taxon>
        <taxon>Teleostei</taxon>
        <taxon>Neoteleostei</taxon>
        <taxon>Acanthomorphata</taxon>
        <taxon>Eupercaria</taxon>
        <taxon>Tetraodontiformes</taxon>
        <taxon>Tetradontoidea</taxon>
        <taxon>Tetraodontidae</taxon>
        <taxon>Takifugu</taxon>
    </lineage>
</organism>
<evidence type="ECO:0000256" key="1">
    <source>
        <dbReference type="SAM" id="MobiDB-lite"/>
    </source>
</evidence>